<accession>U9UTW3</accession>
<gene>
    <name evidence="1" type="ORF">GLOINDRAFT_15042</name>
</gene>
<reference evidence="1" key="1">
    <citation type="submission" date="2013-07" db="EMBL/GenBank/DDBJ databases">
        <title>The genome of an arbuscular mycorrhizal fungus provides insights into the evolution of the oldest plant symbiosis.</title>
        <authorList>
            <consortium name="DOE Joint Genome Institute"/>
            <person name="Tisserant E."/>
            <person name="Malbreil M."/>
            <person name="Kuo A."/>
            <person name="Kohler A."/>
            <person name="Symeonidi A."/>
            <person name="Balestrini R."/>
            <person name="Charron P."/>
            <person name="Duensing N."/>
            <person name="Frei-dit-Frey N."/>
            <person name="Gianinazzi-Pearson V."/>
            <person name="Gilbert B."/>
            <person name="Handa Y."/>
            <person name="Hijri M."/>
            <person name="Kaul R."/>
            <person name="Kawaguchi M."/>
            <person name="Krajinski F."/>
            <person name="Lammers P."/>
            <person name="Lapierre D."/>
            <person name="Masclaux F.G."/>
            <person name="Murat C."/>
            <person name="Morin E."/>
            <person name="Ndikumana S."/>
            <person name="Pagni M."/>
            <person name="Petitpierre D."/>
            <person name="Requena N."/>
            <person name="Rosikiewicz P."/>
            <person name="Riley R."/>
            <person name="Saito K."/>
            <person name="San Clemente H."/>
            <person name="Shapiro H."/>
            <person name="van Tuinen D."/>
            <person name="Becard G."/>
            <person name="Bonfante P."/>
            <person name="Paszkowski U."/>
            <person name="Shachar-Hill Y."/>
            <person name="Young J.P."/>
            <person name="Sanders I.R."/>
            <person name="Henrissat B."/>
            <person name="Rensing S.A."/>
            <person name="Grigoriev I.V."/>
            <person name="Corradi N."/>
            <person name="Roux C."/>
            <person name="Martin F."/>
        </authorList>
    </citation>
    <scope>NUCLEOTIDE SEQUENCE</scope>
    <source>
        <strain evidence="1">DAOM 197198</strain>
    </source>
</reference>
<dbReference type="EMBL" id="KI274454">
    <property type="protein sequence ID" value="ESA23830.1"/>
    <property type="molecule type" value="Genomic_DNA"/>
</dbReference>
<organism evidence="1">
    <name type="scientific">Rhizophagus irregularis (strain DAOM 181602 / DAOM 197198 / MUCL 43194)</name>
    <name type="common">Arbuscular mycorrhizal fungus</name>
    <name type="synonym">Glomus intraradices</name>
    <dbReference type="NCBI Taxonomy" id="747089"/>
    <lineage>
        <taxon>Eukaryota</taxon>
        <taxon>Fungi</taxon>
        <taxon>Fungi incertae sedis</taxon>
        <taxon>Mucoromycota</taxon>
        <taxon>Glomeromycotina</taxon>
        <taxon>Glomeromycetes</taxon>
        <taxon>Glomerales</taxon>
        <taxon>Glomeraceae</taxon>
        <taxon>Rhizophagus</taxon>
    </lineage>
</organism>
<evidence type="ECO:0000313" key="1">
    <source>
        <dbReference type="EMBL" id="ESA23830.1"/>
    </source>
</evidence>
<dbReference type="HOGENOM" id="CLU_2813631_0_0_1"/>
<name>U9UTW3_RHIID</name>
<proteinExistence type="predicted"/>
<sequence>MLVQTVNGIPGNWSSGNKIRELYISGKCPVQEIGIQIIDIGKSVGIMAEIVVNIQDMNIDKILISGF</sequence>
<dbReference type="AlphaFoldDB" id="U9UTW3"/>
<protein>
    <submittedName>
        <fullName evidence="1">Uncharacterized protein</fullName>
    </submittedName>
</protein>